<evidence type="ECO:0000256" key="2">
    <source>
        <dbReference type="ARBA" id="ARBA00011322"/>
    </source>
</evidence>
<proteinExistence type="inferred from homology"/>
<dbReference type="AlphaFoldDB" id="B1X063"/>
<reference evidence="6 7" key="1">
    <citation type="journal article" date="2008" name="Proc. Natl. Acad. Sci. U.S.A.">
        <title>The genome of Cyanothece 51142, a unicellular diazotrophic cyanobacterium important in the marine nitrogen cycle.</title>
        <authorList>
            <person name="Welsh E.A."/>
            <person name="Liberton M."/>
            <person name="Stoeckel J."/>
            <person name="Loh T."/>
            <person name="Elvitigala T."/>
            <person name="Wang C."/>
            <person name="Wollam A."/>
            <person name="Fulton R.S."/>
            <person name="Clifton S.W."/>
            <person name="Jacobs J.M."/>
            <person name="Aurora R."/>
            <person name="Ghosh B.K."/>
            <person name="Sherman L.A."/>
            <person name="Smith R.D."/>
            <person name="Wilson R.K."/>
            <person name="Pakrasi H.B."/>
        </authorList>
    </citation>
    <scope>NUCLEOTIDE SEQUENCE [LARGE SCALE GENOMIC DNA]</scope>
    <source>
        <strain evidence="7">ATCC 51142 / BH68</strain>
    </source>
</reference>
<dbReference type="InterPro" id="IPR027417">
    <property type="entry name" value="P-loop_NTPase"/>
</dbReference>
<feature type="coiled-coil region" evidence="4">
    <location>
        <begin position="403"/>
        <end position="484"/>
    </location>
</feature>
<evidence type="ECO:0000313" key="7">
    <source>
        <dbReference type="Proteomes" id="UP000001203"/>
    </source>
</evidence>
<dbReference type="GO" id="GO:0016887">
    <property type="term" value="F:ATP hydrolysis activity"/>
    <property type="evidence" value="ECO:0007669"/>
    <property type="project" value="InterPro"/>
</dbReference>
<dbReference type="InterPro" id="IPR017599">
    <property type="entry name" value="DNA_S_DndD"/>
</dbReference>
<dbReference type="Gene3D" id="3.40.50.300">
    <property type="entry name" value="P-loop containing nucleotide triphosphate hydrolases"/>
    <property type="match status" value="2"/>
</dbReference>
<dbReference type="SUPFAM" id="SSF52540">
    <property type="entry name" value="P-loop containing nucleoside triphosphate hydrolases"/>
    <property type="match status" value="1"/>
</dbReference>
<gene>
    <name evidence="6" type="ordered locus">cce_0213</name>
</gene>
<protein>
    <recommendedName>
        <fullName evidence="3">Nuclease SbcCD subunit C</fullName>
    </recommendedName>
</protein>
<dbReference type="RefSeq" id="WP_009546711.1">
    <property type="nucleotide sequence ID" value="NC_010546.1"/>
</dbReference>
<keyword evidence="7" id="KW-1185">Reference proteome</keyword>
<dbReference type="HOGENOM" id="CLU_024631_0_0_3"/>
<evidence type="ECO:0000256" key="4">
    <source>
        <dbReference type="SAM" id="Coils"/>
    </source>
</evidence>
<feature type="coiled-coil region" evidence="4">
    <location>
        <begin position="213"/>
        <end position="300"/>
    </location>
</feature>
<dbReference type="GO" id="GO:0006302">
    <property type="term" value="P:double-strand break repair"/>
    <property type="evidence" value="ECO:0007669"/>
    <property type="project" value="InterPro"/>
</dbReference>
<keyword evidence="4" id="KW-0175">Coiled coil</keyword>
<dbReference type="NCBIfam" id="TIGR03185">
    <property type="entry name" value="DNA_S_dndD"/>
    <property type="match status" value="1"/>
</dbReference>
<name>B1X063_CROS5</name>
<sequence length="667" mass="76496">MLFTELVLQNFGPYAGKNIINLHTEKNKETRPIILIGGMNGGGKTTLMDAIRLALYGQRAQCSTRNNLSYSDFLIQAINNQTPLGDETRIELAFEHFIDDQWKQLRIVRRWNKQLKDGKDSLGILETGGPNNYDWPDKALTDTWDEFIETVLPLGISNLFLFDGEQVKELAEQDIPPTSVIEAIQSLLGLELVERLAVDLDVLVNRKQKKLASQSQLKTIEDIEDKLNHYKQEKENAVEDFTSISNQLKCANKKVQEASERFRIEGGKIASESSTLKKNINELKEKLQQQRNELVNLAATSLPLALITPLLTEAKKQGEIEIKQQQAILTKTVLQQRDQKLLDYLESLELTQEKLHKIETFLSREYESIDQDSKMNLNYTIGITEEDLNQLNTLLDYKLPSQLNTAKQQLDTLQKLEVDLDNNERKLQVAASPEDYQKLSDALTNAQKEAAKYQSEYNLAEKRIREAEKAVQMTIKDLKSYTDEALEKQNNEHIIKSAAKVQTTLKLFKERLTLKKLNKLEGEVTECFRYLLHKSDLVHRVAIDTYNFSLSLYDPQGETVPKHRLSAGEKQLLSIAFLWGLARVSGRNLPIAIDTPLGRLDSSHRNNLVERYFPTASHQVILLSTDTEIRQEEFQQLTEQDAIAHTYLLEYDTSDRQTTVHCDRYFW</sequence>
<dbReference type="PANTHER" id="PTHR32114:SF2">
    <property type="entry name" value="ABC TRANSPORTER ABCH.3"/>
    <property type="match status" value="1"/>
</dbReference>
<dbReference type="InterPro" id="IPR038729">
    <property type="entry name" value="Rad50/SbcC_AAA"/>
</dbReference>
<evidence type="ECO:0000256" key="3">
    <source>
        <dbReference type="ARBA" id="ARBA00013368"/>
    </source>
</evidence>
<dbReference type="OrthoDB" id="9795626at2"/>
<comment type="similarity">
    <text evidence="1">Belongs to the SMC family. SbcC subfamily.</text>
</comment>
<organism evidence="6 7">
    <name type="scientific">Crocosphaera subtropica (strain ATCC 51142 / BH68)</name>
    <name type="common">Cyanothece sp. (strain ATCC 51142)</name>
    <dbReference type="NCBI Taxonomy" id="43989"/>
    <lineage>
        <taxon>Bacteria</taxon>
        <taxon>Bacillati</taxon>
        <taxon>Cyanobacteriota</taxon>
        <taxon>Cyanophyceae</taxon>
        <taxon>Oscillatoriophycideae</taxon>
        <taxon>Chroococcales</taxon>
        <taxon>Aphanothecaceae</taxon>
        <taxon>Crocosphaera</taxon>
        <taxon>Crocosphaera subtropica</taxon>
    </lineage>
</organism>
<dbReference type="KEGG" id="cyt:cce_0213"/>
<evidence type="ECO:0000256" key="1">
    <source>
        <dbReference type="ARBA" id="ARBA00006930"/>
    </source>
</evidence>
<dbReference type="PANTHER" id="PTHR32114">
    <property type="entry name" value="ABC TRANSPORTER ABCH.3"/>
    <property type="match status" value="1"/>
</dbReference>
<comment type="subunit">
    <text evidence="2">Heterodimer of SbcC and SbcD.</text>
</comment>
<evidence type="ECO:0000259" key="5">
    <source>
        <dbReference type="Pfam" id="PF13476"/>
    </source>
</evidence>
<dbReference type="Proteomes" id="UP000001203">
    <property type="component" value="Chromosome circular"/>
</dbReference>
<evidence type="ECO:0000313" key="6">
    <source>
        <dbReference type="EMBL" id="ACB49564.1"/>
    </source>
</evidence>
<dbReference type="eggNOG" id="COG0419">
    <property type="taxonomic scope" value="Bacteria"/>
</dbReference>
<feature type="domain" description="Rad50/SbcC-type AAA" evidence="5">
    <location>
        <begin position="6"/>
        <end position="292"/>
    </location>
</feature>
<dbReference type="STRING" id="43989.cce_0213"/>
<accession>B1X063</accession>
<dbReference type="EMBL" id="CP000806">
    <property type="protein sequence ID" value="ACB49564.1"/>
    <property type="molecule type" value="Genomic_DNA"/>
</dbReference>
<dbReference type="Pfam" id="PF13476">
    <property type="entry name" value="AAA_23"/>
    <property type="match status" value="1"/>
</dbReference>